<dbReference type="SMART" id="SM00147">
    <property type="entry name" value="RasGEF"/>
    <property type="match status" value="1"/>
</dbReference>
<reference evidence="8" key="2">
    <citation type="submission" date="2025-09" db="UniProtKB">
        <authorList>
            <consortium name="Ensembl"/>
        </authorList>
    </citation>
    <scope>IDENTIFICATION</scope>
</reference>
<feature type="compositionally biased region" description="Basic and acidic residues" evidence="3">
    <location>
        <begin position="652"/>
        <end position="661"/>
    </location>
</feature>
<feature type="domain" description="DH" evidence="6">
    <location>
        <begin position="154"/>
        <end position="340"/>
    </location>
</feature>
<dbReference type="PROSITE" id="PS00720">
    <property type="entry name" value="RASGEF"/>
    <property type="match status" value="1"/>
</dbReference>
<evidence type="ECO:0000313" key="8">
    <source>
        <dbReference type="Ensembl" id="ENSCCRP00010068012.1"/>
    </source>
</evidence>
<dbReference type="SUPFAM" id="SSF50729">
    <property type="entry name" value="PH domain-like"/>
    <property type="match status" value="2"/>
</dbReference>
<feature type="region of interest" description="Disordered" evidence="3">
    <location>
        <begin position="650"/>
        <end position="689"/>
    </location>
</feature>
<dbReference type="InterPro" id="IPR036964">
    <property type="entry name" value="RASGEF_cat_dom_sf"/>
</dbReference>
<feature type="region of interest" description="Disordered" evidence="3">
    <location>
        <begin position="705"/>
        <end position="759"/>
    </location>
</feature>
<organism evidence="8 9">
    <name type="scientific">Cyprinus carpio</name>
    <name type="common">Common carp</name>
    <dbReference type="NCBI Taxonomy" id="7962"/>
    <lineage>
        <taxon>Eukaryota</taxon>
        <taxon>Metazoa</taxon>
        <taxon>Chordata</taxon>
        <taxon>Craniata</taxon>
        <taxon>Vertebrata</taxon>
        <taxon>Euteleostomi</taxon>
        <taxon>Actinopterygii</taxon>
        <taxon>Neopterygii</taxon>
        <taxon>Teleostei</taxon>
        <taxon>Ostariophysi</taxon>
        <taxon>Cypriniformes</taxon>
        <taxon>Cyprinidae</taxon>
        <taxon>Cyprininae</taxon>
        <taxon>Cyprinus</taxon>
    </lineage>
</organism>
<dbReference type="SMART" id="SM00233">
    <property type="entry name" value="PH"/>
    <property type="match status" value="2"/>
</dbReference>
<evidence type="ECO:0000313" key="9">
    <source>
        <dbReference type="Proteomes" id="UP000694427"/>
    </source>
</evidence>
<dbReference type="SMART" id="SM00229">
    <property type="entry name" value="RasGEFN"/>
    <property type="match status" value="2"/>
</dbReference>
<dbReference type="Ensembl" id="ENSCCRT00010075135.1">
    <property type="protein sequence ID" value="ENSCCRP00010068012.1"/>
    <property type="gene ID" value="ENSCCRG00010029243.1"/>
</dbReference>
<gene>
    <name evidence="8" type="primary">LOC109056230</name>
</gene>
<dbReference type="GO" id="GO:0005085">
    <property type="term" value="F:guanyl-nucleotide exchange factor activity"/>
    <property type="evidence" value="ECO:0007669"/>
    <property type="project" value="UniProtKB-KW"/>
</dbReference>
<dbReference type="Gene3D" id="2.30.29.30">
    <property type="entry name" value="Pleckstrin-homology domain (PH domain)/Phosphotyrosine-binding domain (PTB)"/>
    <property type="match status" value="2"/>
</dbReference>
<feature type="region of interest" description="Disordered" evidence="3">
    <location>
        <begin position="786"/>
        <end position="823"/>
    </location>
</feature>
<dbReference type="PANTHER" id="PTHR23113">
    <property type="entry name" value="GUANINE NUCLEOTIDE EXCHANGE FACTOR"/>
    <property type="match status" value="1"/>
</dbReference>
<dbReference type="InterPro" id="IPR019804">
    <property type="entry name" value="Ras_G-nucl-exch_fac_CS"/>
</dbReference>
<sequence>MQKSVRYNEGHALYLSVVARKEGTKRGYLSKKTTENSKWHEKFFALYQNVLFYFDTDQSARPSGIYLLEGCTCERVPALKVSTVGKDALDKLIIALNKTKERMRPYHVYQEEEDPDIKKIKKVQSFMRGWLCRRKWKIIVQDYICSPHAESMRKRNQIVFNMVEAETEYVHQLSILVNCFLRPLRMAASSKKPPISHDDVSSIFLNSETIMFLHEIFHQGLKARIANWPTLVLADLFDILLPMLNIYQEFVRNHQYSLQVLANCKQNRDFDKLLKQYESNAACEGRMLETFLTYPMFQIPRYIITLHELLAHTPHEHVERKSLEFAKSKLEELSRVMHDEVSDTENIRKNLAIERMIVEGCDILLDTSQTFVRQGSLIQLPSVERGKLSKVRLGSLSLKKEGERQCFLFTKHFLICTRSSGGKLHLLKQGGVLSLIECTLIEEPDANDEDAKNSGQVFGHLDFKIVVEPSDAPAFTVVLLAPSRQEKAAWTSDISQCIDNIRCNGLMTSVFEENSKVTVPHMIKSDARLHKDDVDICFSKTLNSCKVPQIRYASVERLLERLTDLRFLSIDFLNTFLHTYRIFTTATVVMEKLADIYKKPFTSIPVRVQYHSFDRLSIASICPNYSLKIRKIALDQSKSLELFFATNQNNRSGDHVNDKSPRLCRKFSSPPPLSIPSRTSSPVRTRKLSLNSPIGSKVGILDLSTTSSSAASSPTSANPTISPPPSNNNNKPPLDLSRGQSPSSPEQSPGAPDENAEVPRIDALCGKLRRSIRRAVLESVSLDKFIPESPQGSEPGEISPCRSPSTPRHLRYRQSGVQSAENSRCSVSPASAFAIATAAAGHSSPPVFNNSERTCDKEFIIRRAATNRVLNVLRHWVSKHSQDFEMNGELKMGVICLLEEVLRDPDLLPQERKATANILSALSQDDQDDAQLKIEDILQMAECPKTECFESLSAMELAEQITLLDHIVFRSIPYEEFLGQGWMKTDKTERTPYIMKTSQHFNDMSNLVASQIMSHTDVGSRASSIEKWVAVADICRCLNNYNGVLEITSALNRSAIYRLKKTWAKVCKQTKALMDKLQKTVSSEGRFKNLRETLKNCNPPCVPYLGMYLTDLAFIEEGTPNFTEEGLVNFSKMRMISHIIREIRQFQQTPYRIEHQPKVTQYLLDKTLIMDEDTLYDLSLKIEPRLPA</sequence>
<evidence type="ECO:0000259" key="7">
    <source>
        <dbReference type="PROSITE" id="PS50212"/>
    </source>
</evidence>
<dbReference type="PROSITE" id="PS50003">
    <property type="entry name" value="PH_DOMAIN"/>
    <property type="match status" value="2"/>
</dbReference>
<dbReference type="InterPro" id="IPR001895">
    <property type="entry name" value="RASGEF_cat_dom"/>
</dbReference>
<dbReference type="Pfam" id="PF00617">
    <property type="entry name" value="RasGEF"/>
    <property type="match status" value="1"/>
</dbReference>
<dbReference type="InterPro" id="IPR008937">
    <property type="entry name" value="Ras-like_GEF"/>
</dbReference>
<dbReference type="Pfam" id="PF00169">
    <property type="entry name" value="PH"/>
    <property type="match status" value="1"/>
</dbReference>
<feature type="domain" description="Ras-GEF" evidence="5">
    <location>
        <begin position="953"/>
        <end position="1185"/>
    </location>
</feature>
<dbReference type="InterPro" id="IPR001849">
    <property type="entry name" value="PH_domain"/>
</dbReference>
<keyword evidence="1 2" id="KW-0344">Guanine-nucleotide releasing factor</keyword>
<feature type="compositionally biased region" description="Low complexity" evidence="3">
    <location>
        <begin position="705"/>
        <end position="720"/>
    </location>
</feature>
<dbReference type="Pfam" id="PF00618">
    <property type="entry name" value="RasGEF_N"/>
    <property type="match status" value="1"/>
</dbReference>
<feature type="domain" description="PH" evidence="4">
    <location>
        <begin position="22"/>
        <end position="128"/>
    </location>
</feature>
<dbReference type="PROSITE" id="PS50010">
    <property type="entry name" value="DH_2"/>
    <property type="match status" value="1"/>
</dbReference>
<dbReference type="PROSITE" id="PS50096">
    <property type="entry name" value="IQ"/>
    <property type="match status" value="1"/>
</dbReference>
<feature type="domain" description="N-terminal Ras-GEF" evidence="7">
    <location>
        <begin position="546"/>
        <end position="668"/>
    </location>
</feature>
<feature type="compositionally biased region" description="Polar residues" evidence="3">
    <location>
        <begin position="676"/>
        <end position="689"/>
    </location>
</feature>
<dbReference type="InterPro" id="IPR000651">
    <property type="entry name" value="Ras-like_Gua-exchang_fac_N"/>
</dbReference>
<evidence type="ECO:0000256" key="3">
    <source>
        <dbReference type="SAM" id="MobiDB-lite"/>
    </source>
</evidence>
<dbReference type="InterPro" id="IPR035899">
    <property type="entry name" value="DBL_dom_sf"/>
</dbReference>
<dbReference type="Proteomes" id="UP000694427">
    <property type="component" value="Unplaced"/>
</dbReference>
<protein>
    <submittedName>
        <fullName evidence="8">Ras protein-specific guanine nucleotide-releasing factor 2b</fullName>
    </submittedName>
</protein>
<accession>A0A8C1LUH2</accession>
<dbReference type="Gene3D" id="1.20.900.10">
    <property type="entry name" value="Dbl homology (DH) domain"/>
    <property type="match status" value="1"/>
</dbReference>
<dbReference type="GO" id="GO:0007265">
    <property type="term" value="P:Ras protein signal transduction"/>
    <property type="evidence" value="ECO:0007669"/>
    <property type="project" value="TreeGrafter"/>
</dbReference>
<proteinExistence type="predicted"/>
<evidence type="ECO:0000256" key="2">
    <source>
        <dbReference type="PROSITE-ProRule" id="PRU00168"/>
    </source>
</evidence>
<dbReference type="FunFam" id="1.20.900.10:FF:000005">
    <property type="entry name" value="Ras-specific guanine nucleotide-releasing factor 1 isoform 2"/>
    <property type="match status" value="1"/>
</dbReference>
<reference evidence="8" key="1">
    <citation type="submission" date="2025-08" db="UniProtKB">
        <authorList>
            <consortium name="Ensembl"/>
        </authorList>
    </citation>
    <scope>IDENTIFICATION</scope>
</reference>
<dbReference type="InterPro" id="IPR000219">
    <property type="entry name" value="DH_dom"/>
</dbReference>
<dbReference type="SUPFAM" id="SSF48366">
    <property type="entry name" value="Ras GEF"/>
    <property type="match status" value="1"/>
</dbReference>
<dbReference type="InterPro" id="IPR023578">
    <property type="entry name" value="Ras_GEF_dom_sf"/>
</dbReference>
<dbReference type="FunFam" id="2.30.29.30:FF:000117">
    <property type="entry name" value="ras-specific guanine nucleotide-releasing factor 1 isoform X2"/>
    <property type="match status" value="1"/>
</dbReference>
<evidence type="ECO:0000259" key="6">
    <source>
        <dbReference type="PROSITE" id="PS50010"/>
    </source>
</evidence>
<dbReference type="CDD" id="cd00155">
    <property type="entry name" value="RasGEF"/>
    <property type="match status" value="1"/>
</dbReference>
<dbReference type="Gene3D" id="1.20.870.10">
    <property type="entry name" value="Son of sevenless (SoS) protein Chain: S domain 1"/>
    <property type="match status" value="2"/>
</dbReference>
<feature type="compositionally biased region" description="Low complexity" evidence="3">
    <location>
        <begin position="739"/>
        <end position="752"/>
    </location>
</feature>
<dbReference type="PROSITE" id="PS50009">
    <property type="entry name" value="RASGEF_CAT"/>
    <property type="match status" value="1"/>
</dbReference>
<dbReference type="SMART" id="SM00325">
    <property type="entry name" value="RhoGEF"/>
    <property type="match status" value="1"/>
</dbReference>
<dbReference type="Pfam" id="PF00621">
    <property type="entry name" value="RhoGEF"/>
    <property type="match status" value="1"/>
</dbReference>
<feature type="domain" description="PH" evidence="4">
    <location>
        <begin position="381"/>
        <end position="499"/>
    </location>
</feature>
<evidence type="ECO:0000259" key="5">
    <source>
        <dbReference type="PROSITE" id="PS50009"/>
    </source>
</evidence>
<keyword evidence="9" id="KW-1185">Reference proteome</keyword>
<dbReference type="CDD" id="cd00160">
    <property type="entry name" value="RhoGEF"/>
    <property type="match status" value="1"/>
</dbReference>
<dbReference type="PANTHER" id="PTHR23113:SF187">
    <property type="entry name" value="RAS-SPECIFIC GUANINE NUCLEOTIDE-RELEASING FACTOR 2"/>
    <property type="match status" value="1"/>
</dbReference>
<dbReference type="GO" id="GO:0005886">
    <property type="term" value="C:plasma membrane"/>
    <property type="evidence" value="ECO:0007669"/>
    <property type="project" value="TreeGrafter"/>
</dbReference>
<evidence type="ECO:0000256" key="1">
    <source>
        <dbReference type="ARBA" id="ARBA00022658"/>
    </source>
</evidence>
<dbReference type="FunFam" id="1.20.870.10:FF:000006">
    <property type="entry name" value="ras-specific guanine nucleotide-releasing factor 1 isoform X1"/>
    <property type="match status" value="1"/>
</dbReference>
<dbReference type="AlphaFoldDB" id="A0A8C1LUH2"/>
<name>A0A8C1LUH2_CYPCA</name>
<dbReference type="CDD" id="cd06224">
    <property type="entry name" value="REM"/>
    <property type="match status" value="1"/>
</dbReference>
<dbReference type="InterPro" id="IPR011993">
    <property type="entry name" value="PH-like_dom_sf"/>
</dbReference>
<dbReference type="Gene3D" id="1.10.840.10">
    <property type="entry name" value="Ras guanine-nucleotide exchange factors catalytic domain"/>
    <property type="match status" value="1"/>
</dbReference>
<dbReference type="FunFam" id="1.10.840.10:FF:000004">
    <property type="entry name" value="ras-specific guanine nucleotide-releasing factor 2 isoform X1"/>
    <property type="match status" value="1"/>
</dbReference>
<dbReference type="SUPFAM" id="SSF48065">
    <property type="entry name" value="DBL homology domain (DH-domain)"/>
    <property type="match status" value="1"/>
</dbReference>
<dbReference type="PROSITE" id="PS50212">
    <property type="entry name" value="RASGEF_NTER"/>
    <property type="match status" value="1"/>
</dbReference>
<evidence type="ECO:0000259" key="4">
    <source>
        <dbReference type="PROSITE" id="PS50003"/>
    </source>
</evidence>